<accession>A0A8T0QB67</accession>
<dbReference type="PANTHER" id="PTHR14000:SF7">
    <property type="entry name" value="OS04G0523100 PROTEIN"/>
    <property type="match status" value="1"/>
</dbReference>
<dbReference type="OrthoDB" id="19768at2759"/>
<proteinExistence type="predicted"/>
<dbReference type="EMBL" id="CM029050">
    <property type="protein sequence ID" value="KAG2567535.1"/>
    <property type="molecule type" value="Genomic_DNA"/>
</dbReference>
<gene>
    <name evidence="1" type="ORF">PVAP13_7NG339500</name>
</gene>
<dbReference type="PANTHER" id="PTHR14000">
    <property type="entry name" value="FINGER CCCH DOMAIN PROTEIN, PUTATIVE (DUF3755)-RELATED"/>
    <property type="match status" value="1"/>
</dbReference>
<reference evidence="1" key="1">
    <citation type="submission" date="2020-05" db="EMBL/GenBank/DDBJ databases">
        <title>WGS assembly of Panicum virgatum.</title>
        <authorList>
            <person name="Lovell J.T."/>
            <person name="Jenkins J."/>
            <person name="Shu S."/>
            <person name="Juenger T.E."/>
            <person name="Schmutz J."/>
        </authorList>
    </citation>
    <scope>NUCLEOTIDE SEQUENCE</scope>
    <source>
        <strain evidence="1">AP13</strain>
    </source>
</reference>
<dbReference type="Pfam" id="PF12579">
    <property type="entry name" value="DUF3755"/>
    <property type="match status" value="1"/>
</dbReference>
<dbReference type="Proteomes" id="UP000823388">
    <property type="component" value="Chromosome 7N"/>
</dbReference>
<organism evidence="1 2">
    <name type="scientific">Panicum virgatum</name>
    <name type="common">Blackwell switchgrass</name>
    <dbReference type="NCBI Taxonomy" id="38727"/>
    <lineage>
        <taxon>Eukaryota</taxon>
        <taxon>Viridiplantae</taxon>
        <taxon>Streptophyta</taxon>
        <taxon>Embryophyta</taxon>
        <taxon>Tracheophyta</taxon>
        <taxon>Spermatophyta</taxon>
        <taxon>Magnoliopsida</taxon>
        <taxon>Liliopsida</taxon>
        <taxon>Poales</taxon>
        <taxon>Poaceae</taxon>
        <taxon>PACMAD clade</taxon>
        <taxon>Panicoideae</taxon>
        <taxon>Panicodae</taxon>
        <taxon>Paniceae</taxon>
        <taxon>Panicinae</taxon>
        <taxon>Panicum</taxon>
        <taxon>Panicum sect. Hiantes</taxon>
    </lineage>
</organism>
<evidence type="ECO:0000313" key="2">
    <source>
        <dbReference type="Proteomes" id="UP000823388"/>
    </source>
</evidence>
<comment type="caution">
    <text evidence="1">The sequence shown here is derived from an EMBL/GenBank/DDBJ whole genome shotgun (WGS) entry which is preliminary data.</text>
</comment>
<dbReference type="AlphaFoldDB" id="A0A8T0QB67"/>
<protein>
    <recommendedName>
        <fullName evidence="3">DUF3755 family protein</fullName>
    </recommendedName>
</protein>
<evidence type="ECO:0000313" key="1">
    <source>
        <dbReference type="EMBL" id="KAG2567534.1"/>
    </source>
</evidence>
<name>A0A8T0QB67_PANVG</name>
<dbReference type="EMBL" id="CM029050">
    <property type="protein sequence ID" value="KAG2567534.1"/>
    <property type="molecule type" value="Genomic_DNA"/>
</dbReference>
<dbReference type="InterPro" id="IPR022228">
    <property type="entry name" value="DUF3755"/>
</dbReference>
<keyword evidence="2" id="KW-1185">Reference proteome</keyword>
<evidence type="ECO:0008006" key="3">
    <source>
        <dbReference type="Google" id="ProtNLM"/>
    </source>
</evidence>
<sequence length="291" mass="32120">MADDPNMNFGAFSQSLCNQHVVSFQTSATTSGSGGMPAYLGCSTGMDASVGMLSTTPSVVVSTGSSNMPADPGQNLKYGGPLAADWTHLELQILRDGLEKYVHEQGIMKYIKIAASLPNKTVRDVAMRCQWVGKKVNTRRRKPQEHHTGRNIKERKDKFVETALWGANHPLQTGMRTNSFVPPNVQNNLFISGASEIDRPIQHLLEENNQLLNQIETNILTFQAQNNIDLFRQARKNINDILHITTQLPGMSTKMPPLRVSVNEGLASFVLPGISMDQILGSSHLKEPRGW</sequence>